<feature type="transmembrane region" description="Helical" evidence="1">
    <location>
        <begin position="60"/>
        <end position="83"/>
    </location>
</feature>
<dbReference type="EMBL" id="KZ824267">
    <property type="protein sequence ID" value="RAL17511.1"/>
    <property type="molecule type" value="Genomic_DNA"/>
</dbReference>
<sequence>MYILYISRHNLRLPSFPLVRTLSITMWYGAVCTPTPAGCIGVSSAVILPCSPFIVCSYTMIFSVLLKMVTLSFTSSLICAGIHRDWQWHV</sequence>
<keyword evidence="1" id="KW-1133">Transmembrane helix</keyword>
<dbReference type="VEuPathDB" id="FungiDB:BO97DRAFT_7721"/>
<dbReference type="Proteomes" id="UP000248961">
    <property type="component" value="Unassembled WGS sequence"/>
</dbReference>
<dbReference type="RefSeq" id="XP_025556665.1">
    <property type="nucleotide sequence ID" value="XM_025701052.1"/>
</dbReference>
<keyword evidence="3" id="KW-1185">Reference proteome</keyword>
<evidence type="ECO:0000313" key="3">
    <source>
        <dbReference type="Proteomes" id="UP000248961"/>
    </source>
</evidence>
<name>A0A395IBV0_ASPHC</name>
<evidence type="ECO:0000256" key="1">
    <source>
        <dbReference type="SAM" id="Phobius"/>
    </source>
</evidence>
<accession>A0A395IBV0</accession>
<organism evidence="2 3">
    <name type="scientific">Aspergillus homomorphus (strain CBS 101889)</name>
    <dbReference type="NCBI Taxonomy" id="1450537"/>
    <lineage>
        <taxon>Eukaryota</taxon>
        <taxon>Fungi</taxon>
        <taxon>Dikarya</taxon>
        <taxon>Ascomycota</taxon>
        <taxon>Pezizomycotina</taxon>
        <taxon>Eurotiomycetes</taxon>
        <taxon>Eurotiomycetidae</taxon>
        <taxon>Eurotiales</taxon>
        <taxon>Aspergillaceae</taxon>
        <taxon>Aspergillus</taxon>
        <taxon>Aspergillus subgen. Circumdati</taxon>
    </lineage>
</organism>
<evidence type="ECO:0000313" key="2">
    <source>
        <dbReference type="EMBL" id="RAL17511.1"/>
    </source>
</evidence>
<keyword evidence="1" id="KW-0812">Transmembrane</keyword>
<dbReference type="AlphaFoldDB" id="A0A395IBV0"/>
<proteinExistence type="predicted"/>
<gene>
    <name evidence="2" type="ORF">BO97DRAFT_7721</name>
</gene>
<protein>
    <submittedName>
        <fullName evidence="2">Uncharacterized protein</fullName>
    </submittedName>
</protein>
<feature type="transmembrane region" description="Helical" evidence="1">
    <location>
        <begin position="26"/>
        <end position="48"/>
    </location>
</feature>
<dbReference type="GeneID" id="37205341"/>
<reference evidence="2 3" key="1">
    <citation type="submission" date="2018-02" db="EMBL/GenBank/DDBJ databases">
        <title>The genomes of Aspergillus section Nigri reveals drivers in fungal speciation.</title>
        <authorList>
            <consortium name="DOE Joint Genome Institute"/>
            <person name="Vesth T.C."/>
            <person name="Nybo J."/>
            <person name="Theobald S."/>
            <person name="Brandl J."/>
            <person name="Frisvad J.C."/>
            <person name="Nielsen K.F."/>
            <person name="Lyhne E.K."/>
            <person name="Kogle M.E."/>
            <person name="Kuo A."/>
            <person name="Riley R."/>
            <person name="Clum A."/>
            <person name="Nolan M."/>
            <person name="Lipzen A."/>
            <person name="Salamov A."/>
            <person name="Henrissat B."/>
            <person name="Wiebenga A."/>
            <person name="De vries R.P."/>
            <person name="Grigoriev I.V."/>
            <person name="Mortensen U.H."/>
            <person name="Andersen M.R."/>
            <person name="Baker S.E."/>
        </authorList>
    </citation>
    <scope>NUCLEOTIDE SEQUENCE [LARGE SCALE GENOMIC DNA]</scope>
    <source>
        <strain evidence="2 3">CBS 101889</strain>
    </source>
</reference>
<keyword evidence="1" id="KW-0472">Membrane</keyword>